<feature type="compositionally biased region" description="Basic residues" evidence="1">
    <location>
        <begin position="189"/>
        <end position="231"/>
    </location>
</feature>
<dbReference type="OrthoDB" id="4511000at2759"/>
<proteinExistence type="predicted"/>
<feature type="domain" description="Glycine zipper 2TM" evidence="2">
    <location>
        <begin position="142"/>
        <end position="180"/>
    </location>
</feature>
<feature type="compositionally biased region" description="Polar residues" evidence="1">
    <location>
        <begin position="42"/>
        <end position="66"/>
    </location>
</feature>
<feature type="compositionally biased region" description="Polar residues" evidence="1">
    <location>
        <begin position="73"/>
        <end position="126"/>
    </location>
</feature>
<protein>
    <recommendedName>
        <fullName evidence="2">Glycine zipper 2TM domain-containing protein</fullName>
    </recommendedName>
</protein>
<reference evidence="3 4" key="1">
    <citation type="submission" date="2019-04" db="EMBL/GenBank/DDBJ databases">
        <title>Friends and foes A comparative genomics study of 23 Aspergillus species from section Flavi.</title>
        <authorList>
            <consortium name="DOE Joint Genome Institute"/>
            <person name="Kjaerbolling I."/>
            <person name="Vesth T."/>
            <person name="Frisvad J.C."/>
            <person name="Nybo J.L."/>
            <person name="Theobald S."/>
            <person name="Kildgaard S."/>
            <person name="Isbrandt T."/>
            <person name="Kuo A."/>
            <person name="Sato A."/>
            <person name="Lyhne E.K."/>
            <person name="Kogle M.E."/>
            <person name="Wiebenga A."/>
            <person name="Kun R.S."/>
            <person name="Lubbers R.J."/>
            <person name="Makela M.R."/>
            <person name="Barry K."/>
            <person name="Chovatia M."/>
            <person name="Clum A."/>
            <person name="Daum C."/>
            <person name="Haridas S."/>
            <person name="He G."/>
            <person name="LaButti K."/>
            <person name="Lipzen A."/>
            <person name="Mondo S."/>
            <person name="Riley R."/>
            <person name="Salamov A."/>
            <person name="Simmons B.A."/>
            <person name="Magnuson J.K."/>
            <person name="Henrissat B."/>
            <person name="Mortensen U.H."/>
            <person name="Larsen T.O."/>
            <person name="Devries R.P."/>
            <person name="Grigoriev I.V."/>
            <person name="Machida M."/>
            <person name="Baker S.E."/>
            <person name="Andersen M.R."/>
        </authorList>
    </citation>
    <scope>NUCLEOTIDE SEQUENCE [LARGE SCALE GENOMIC DNA]</scope>
    <source>
        <strain evidence="3 4">CBS 151.66</strain>
    </source>
</reference>
<feature type="compositionally biased region" description="Polar residues" evidence="1">
    <location>
        <begin position="1"/>
        <end position="12"/>
    </location>
</feature>
<keyword evidence="4" id="KW-1185">Reference proteome</keyword>
<dbReference type="Pfam" id="PF05433">
    <property type="entry name" value="Rick_17kDa_Anti"/>
    <property type="match status" value="1"/>
</dbReference>
<feature type="region of interest" description="Disordered" evidence="1">
    <location>
        <begin position="181"/>
        <end position="231"/>
    </location>
</feature>
<dbReference type="Proteomes" id="UP000326565">
    <property type="component" value="Unassembled WGS sequence"/>
</dbReference>
<dbReference type="GO" id="GO:0019867">
    <property type="term" value="C:outer membrane"/>
    <property type="evidence" value="ECO:0007669"/>
    <property type="project" value="InterPro"/>
</dbReference>
<evidence type="ECO:0000256" key="1">
    <source>
        <dbReference type="SAM" id="MobiDB-lite"/>
    </source>
</evidence>
<dbReference type="PANTHER" id="PTHR37014:SF9">
    <property type="entry name" value="CONSERVED HISTIDINE-RICH PROTEIN (AFU_ORTHOLOGUE AFUA_1G11910)"/>
    <property type="match status" value="1"/>
</dbReference>
<dbReference type="InterPro" id="IPR008816">
    <property type="entry name" value="Gly_zipper_2TM_dom"/>
</dbReference>
<feature type="region of interest" description="Disordered" evidence="1">
    <location>
        <begin position="1"/>
        <end position="143"/>
    </location>
</feature>
<evidence type="ECO:0000313" key="4">
    <source>
        <dbReference type="Proteomes" id="UP000326565"/>
    </source>
</evidence>
<dbReference type="EMBL" id="ML732634">
    <property type="protein sequence ID" value="KAB8067051.1"/>
    <property type="molecule type" value="Genomic_DNA"/>
</dbReference>
<evidence type="ECO:0000259" key="2">
    <source>
        <dbReference type="Pfam" id="PF05433"/>
    </source>
</evidence>
<accession>A0A5N5WFR6</accession>
<organism evidence="3 4">
    <name type="scientific">Aspergillus leporis</name>
    <dbReference type="NCBI Taxonomy" id="41062"/>
    <lineage>
        <taxon>Eukaryota</taxon>
        <taxon>Fungi</taxon>
        <taxon>Dikarya</taxon>
        <taxon>Ascomycota</taxon>
        <taxon>Pezizomycotina</taxon>
        <taxon>Eurotiomycetes</taxon>
        <taxon>Eurotiomycetidae</taxon>
        <taxon>Eurotiales</taxon>
        <taxon>Aspergillaceae</taxon>
        <taxon>Aspergillus</taxon>
        <taxon>Aspergillus subgen. Circumdati</taxon>
    </lineage>
</organism>
<dbReference type="AlphaFoldDB" id="A0A5N5WFR6"/>
<evidence type="ECO:0000313" key="3">
    <source>
        <dbReference type="EMBL" id="KAB8067051.1"/>
    </source>
</evidence>
<dbReference type="PANTHER" id="PTHR37014">
    <property type="entry name" value="EXPRESSION LETHALITY PROTEIN HEL10, PUTATIVE (AFU_ORTHOLOGUE AFUA_1G06580)-RELATED"/>
    <property type="match status" value="1"/>
</dbReference>
<sequence>MSDPYAQSTNHTPLAPGAGANFYAPPESLYQNPPHDYEYQQPYGQQFPPSQNHQYGSQYDLTQTPRSYPPQASGPQQDYLSPSSAEGFQQGRNRQGSNAEYYNVNPNEQDQYRPSSHQSYPSDTPQEANNTSNEEENERNLGGALVGGASGYYLGHQRDHGFLGAVGGALLGNFIGDKIENQSEDDKDHHHRHSDHHHSHKHRHGNHEHHHHSHHRHHRSHSRHSSHSGGY</sequence>
<name>A0A5N5WFR6_9EURO</name>
<gene>
    <name evidence="3" type="ORF">BDV29DRAFT_110017</name>
</gene>